<feature type="region of interest" description="Disordered" evidence="1">
    <location>
        <begin position="1"/>
        <end position="54"/>
    </location>
</feature>
<feature type="compositionally biased region" description="Basic and acidic residues" evidence="1">
    <location>
        <begin position="25"/>
        <end position="38"/>
    </location>
</feature>
<gene>
    <name evidence="2" type="ORF">PM001_LOCUS22505</name>
</gene>
<organism evidence="2 3">
    <name type="scientific">Peronospora matthiolae</name>
    <dbReference type="NCBI Taxonomy" id="2874970"/>
    <lineage>
        <taxon>Eukaryota</taxon>
        <taxon>Sar</taxon>
        <taxon>Stramenopiles</taxon>
        <taxon>Oomycota</taxon>
        <taxon>Peronosporomycetes</taxon>
        <taxon>Peronosporales</taxon>
        <taxon>Peronosporaceae</taxon>
        <taxon>Peronospora</taxon>
    </lineage>
</organism>
<evidence type="ECO:0000313" key="3">
    <source>
        <dbReference type="Proteomes" id="UP001162060"/>
    </source>
</evidence>
<name>A0AAV1US42_9STRA</name>
<sequence>MRGSADPVTGELPPHDSVTPDEEVGDRRPQEPEGHSPREGSLPSRGRRISALSFRRDITRDSRLPRLQRSATQPFLRASLPIRCLIPVNRRLRLSRDSKWSRSLPNRR</sequence>
<accession>A0AAV1US42</accession>
<proteinExistence type="predicted"/>
<protein>
    <submittedName>
        <fullName evidence="2">Uncharacterized protein</fullName>
    </submittedName>
</protein>
<dbReference type="AlphaFoldDB" id="A0AAV1US42"/>
<comment type="caution">
    <text evidence="2">The sequence shown here is derived from an EMBL/GenBank/DDBJ whole genome shotgun (WGS) entry which is preliminary data.</text>
</comment>
<evidence type="ECO:0000256" key="1">
    <source>
        <dbReference type="SAM" id="MobiDB-lite"/>
    </source>
</evidence>
<dbReference type="EMBL" id="CAKLBY020000227">
    <property type="protein sequence ID" value="CAK7937355.1"/>
    <property type="molecule type" value="Genomic_DNA"/>
</dbReference>
<evidence type="ECO:0000313" key="2">
    <source>
        <dbReference type="EMBL" id="CAK7937355.1"/>
    </source>
</evidence>
<reference evidence="2" key="1">
    <citation type="submission" date="2024-01" db="EMBL/GenBank/DDBJ databases">
        <authorList>
            <person name="Webb A."/>
        </authorList>
    </citation>
    <scope>NUCLEOTIDE SEQUENCE</scope>
    <source>
        <strain evidence="2">Pm1</strain>
    </source>
</reference>
<dbReference type="Proteomes" id="UP001162060">
    <property type="component" value="Unassembled WGS sequence"/>
</dbReference>